<gene>
    <name evidence="1" type="ORF">FTO68_02325</name>
</gene>
<dbReference type="Proteomes" id="UP001524383">
    <property type="component" value="Unassembled WGS sequence"/>
</dbReference>
<reference evidence="1 2" key="1">
    <citation type="submission" date="2019-08" db="EMBL/GenBank/DDBJ databases">
        <authorList>
            <person name="Chen S.-C."/>
            <person name="Lai M.-C."/>
            <person name="You Y.-T."/>
        </authorList>
    </citation>
    <scope>NUCLEOTIDE SEQUENCE [LARGE SCALE GENOMIC DNA]</scope>
    <source>
        <strain evidence="1 2">P2F9704a</strain>
    </source>
</reference>
<dbReference type="InterPro" id="IPR023187">
    <property type="entry name" value="Tscrpt_reg_MarR-type_CS"/>
</dbReference>
<dbReference type="SUPFAM" id="SSF46785">
    <property type="entry name" value="Winged helix' DNA-binding domain"/>
    <property type="match status" value="1"/>
</dbReference>
<evidence type="ECO:0000313" key="1">
    <source>
        <dbReference type="EMBL" id="MCQ1537825.1"/>
    </source>
</evidence>
<evidence type="ECO:0008006" key="3">
    <source>
        <dbReference type="Google" id="ProtNLM"/>
    </source>
</evidence>
<evidence type="ECO:0000313" key="2">
    <source>
        <dbReference type="Proteomes" id="UP001524383"/>
    </source>
</evidence>
<protein>
    <recommendedName>
        <fullName evidence="3">CRISPR-associated protein</fullName>
    </recommendedName>
</protein>
<accession>A0ABD4TKG5</accession>
<dbReference type="Gene3D" id="3.40.50.10770">
    <property type="entry name" value="Hypothetical protein VC1899 like domain (Restriction endonuclease-like)"/>
    <property type="match status" value="1"/>
</dbReference>
<dbReference type="EMBL" id="VOTZ01000003">
    <property type="protein sequence ID" value="MCQ1537825.1"/>
    <property type="molecule type" value="Genomic_DNA"/>
</dbReference>
<dbReference type="InterPro" id="IPR036390">
    <property type="entry name" value="WH_DNA-bd_sf"/>
</dbReference>
<proteinExistence type="predicted"/>
<name>A0ABD4TKG5_9EURY</name>
<sequence length="269" mass="30939">MHLHIISAGESIHGTFPTALKNLERITHVAVVVEKDIYSEKIDDSLYLKKTKPKIQESISKVKVQCKTIAVTFSEVKIEDTSLISVRNAILELITHYNPENLRLSFNLSGGTKQLSLSLFVMAIWLDGEVYLTPEEESIKHFSIPKMYLRDIRKNPNYVQALVILGDYMGLKMNTNNKNKWMPGKAFAKEMISTYTTIRFKDDKKQERTPHRGTITKILSPLIEWELVEERQRPNNKREKEYRLTQDGIFALSILCSEGRSLPITNVDN</sequence>
<dbReference type="PROSITE" id="PS01117">
    <property type="entry name" value="HTH_MARR_1"/>
    <property type="match status" value="1"/>
</dbReference>
<organism evidence="1 2">
    <name type="scientific">Methanocalculus taiwanensis</name>
    <dbReference type="NCBI Taxonomy" id="106207"/>
    <lineage>
        <taxon>Archaea</taxon>
        <taxon>Methanobacteriati</taxon>
        <taxon>Methanobacteriota</taxon>
        <taxon>Stenosarchaea group</taxon>
        <taxon>Methanomicrobia</taxon>
        <taxon>Methanomicrobiales</taxon>
        <taxon>Methanocalculaceae</taxon>
        <taxon>Methanocalculus</taxon>
    </lineage>
</organism>
<dbReference type="AlphaFoldDB" id="A0ABD4TKG5"/>
<dbReference type="RefSeq" id="WP_255331748.1">
    <property type="nucleotide sequence ID" value="NZ_VOTZ01000003.1"/>
</dbReference>
<comment type="caution">
    <text evidence="1">The sequence shown here is derived from an EMBL/GenBank/DDBJ whole genome shotgun (WGS) entry which is preliminary data.</text>
</comment>
<keyword evidence="2" id="KW-1185">Reference proteome</keyword>